<proteinExistence type="inferred from homology"/>
<evidence type="ECO:0000256" key="2">
    <source>
        <dbReference type="ARBA" id="ARBA00023125"/>
    </source>
</evidence>
<dbReference type="RefSeq" id="WP_208256856.1">
    <property type="nucleotide sequence ID" value="NZ_JAGEOJ010000007.1"/>
</dbReference>
<dbReference type="PROSITE" id="PS51900">
    <property type="entry name" value="CB"/>
    <property type="match status" value="1"/>
</dbReference>
<dbReference type="PANTHER" id="PTHR30349:SF41">
    <property type="entry name" value="INTEGRASE_RECOMBINASE PROTEIN MJ0367-RELATED"/>
    <property type="match status" value="1"/>
</dbReference>
<dbReference type="InterPro" id="IPR011010">
    <property type="entry name" value="DNA_brk_join_enz"/>
</dbReference>
<comment type="caution">
    <text evidence="7">The sequence shown here is derived from an EMBL/GenBank/DDBJ whole genome shotgun (WGS) entry which is preliminary data.</text>
</comment>
<dbReference type="Proteomes" id="UP000669179">
    <property type="component" value="Unassembled WGS sequence"/>
</dbReference>
<dbReference type="AlphaFoldDB" id="A0A939T265"/>
<protein>
    <submittedName>
        <fullName evidence="7">Site-specific integrase</fullName>
    </submittedName>
</protein>
<dbReference type="PROSITE" id="PS51898">
    <property type="entry name" value="TYR_RECOMBINASE"/>
    <property type="match status" value="1"/>
</dbReference>
<name>A0A939T265_9ACTN</name>
<evidence type="ECO:0000313" key="8">
    <source>
        <dbReference type="Proteomes" id="UP000669179"/>
    </source>
</evidence>
<dbReference type="InterPro" id="IPR010998">
    <property type="entry name" value="Integrase_recombinase_N"/>
</dbReference>
<dbReference type="InterPro" id="IPR050090">
    <property type="entry name" value="Tyrosine_recombinase_XerCD"/>
</dbReference>
<evidence type="ECO:0000256" key="3">
    <source>
        <dbReference type="ARBA" id="ARBA00023172"/>
    </source>
</evidence>
<reference evidence="7" key="1">
    <citation type="submission" date="2021-03" db="EMBL/GenBank/DDBJ databases">
        <authorList>
            <person name="Kanchanasin P."/>
            <person name="Saeng-In P."/>
            <person name="Phongsopitanun W."/>
            <person name="Yuki M."/>
            <person name="Kudo T."/>
            <person name="Ohkuma M."/>
            <person name="Tanasupawat S."/>
        </authorList>
    </citation>
    <scope>NUCLEOTIDE SEQUENCE</scope>
    <source>
        <strain evidence="7">GKU 128</strain>
    </source>
</reference>
<sequence>MAKILIGKYEGSIYREGDGYTGALSLGFKPNGKRNRLKRKGKNRTEVRDKLIKAVRELETGAKPAPNYRVENAVNDFLAAFATTDRSDSSKKTYRTLVDGQIIPLIGRIPLTDLSADDVEKWLNGRTKHLATSTLNIVHNLLVRSIKRAMRHDKVGRNVAELVDTPVGKDGRPSKSLSLEQADALLTEATKPEHRLGAYVILAVTSGLRTEELRPLKWSDVDLDSATVYVLRADRHKGETKTLLSRRGLGLADMAVEALRALRTRQAAERLQAGETYQDHDLVFCHEDGTPYTGNSIRYFFRKVLNAAGLVGDEWCPRELRHTFVSLMSDHGVSIETISKLVGHKSTKITEEVYRHQLKPEIRDGVEHMNLIFKSKAPKSA</sequence>
<dbReference type="GO" id="GO:0015074">
    <property type="term" value="P:DNA integration"/>
    <property type="evidence" value="ECO:0007669"/>
    <property type="project" value="InterPro"/>
</dbReference>
<comment type="similarity">
    <text evidence="1">Belongs to the 'phage' integrase family.</text>
</comment>
<keyword evidence="8" id="KW-1185">Reference proteome</keyword>
<dbReference type="EMBL" id="JAGEOJ010000007">
    <property type="protein sequence ID" value="MBO2449046.1"/>
    <property type="molecule type" value="Genomic_DNA"/>
</dbReference>
<evidence type="ECO:0000313" key="7">
    <source>
        <dbReference type="EMBL" id="MBO2449046.1"/>
    </source>
</evidence>
<dbReference type="CDD" id="cd01189">
    <property type="entry name" value="INT_ICEBs1_C_like"/>
    <property type="match status" value="1"/>
</dbReference>
<dbReference type="Gene3D" id="1.10.443.10">
    <property type="entry name" value="Intergrase catalytic core"/>
    <property type="match status" value="1"/>
</dbReference>
<feature type="domain" description="Core-binding (CB)" evidence="6">
    <location>
        <begin position="68"/>
        <end position="150"/>
    </location>
</feature>
<dbReference type="PANTHER" id="PTHR30349">
    <property type="entry name" value="PHAGE INTEGRASE-RELATED"/>
    <property type="match status" value="1"/>
</dbReference>
<keyword evidence="3" id="KW-0233">DNA recombination</keyword>
<keyword evidence="2 4" id="KW-0238">DNA-binding</keyword>
<dbReference type="GO" id="GO:0003677">
    <property type="term" value="F:DNA binding"/>
    <property type="evidence" value="ECO:0007669"/>
    <property type="project" value="UniProtKB-UniRule"/>
</dbReference>
<evidence type="ECO:0000259" key="6">
    <source>
        <dbReference type="PROSITE" id="PS51900"/>
    </source>
</evidence>
<gene>
    <name evidence="7" type="ORF">J4573_18225</name>
</gene>
<accession>A0A939T265</accession>
<dbReference type="Pfam" id="PF00589">
    <property type="entry name" value="Phage_integrase"/>
    <property type="match status" value="1"/>
</dbReference>
<feature type="domain" description="Tyr recombinase" evidence="5">
    <location>
        <begin position="172"/>
        <end position="367"/>
    </location>
</feature>
<dbReference type="Gene3D" id="1.10.150.130">
    <property type="match status" value="1"/>
</dbReference>
<evidence type="ECO:0000256" key="1">
    <source>
        <dbReference type="ARBA" id="ARBA00008857"/>
    </source>
</evidence>
<evidence type="ECO:0000259" key="5">
    <source>
        <dbReference type="PROSITE" id="PS51898"/>
    </source>
</evidence>
<dbReference type="SUPFAM" id="SSF56349">
    <property type="entry name" value="DNA breaking-rejoining enzymes"/>
    <property type="match status" value="1"/>
</dbReference>
<evidence type="ECO:0000256" key="4">
    <source>
        <dbReference type="PROSITE-ProRule" id="PRU01248"/>
    </source>
</evidence>
<dbReference type="InterPro" id="IPR013762">
    <property type="entry name" value="Integrase-like_cat_sf"/>
</dbReference>
<dbReference type="InterPro" id="IPR044068">
    <property type="entry name" value="CB"/>
</dbReference>
<dbReference type="InterPro" id="IPR002104">
    <property type="entry name" value="Integrase_catalytic"/>
</dbReference>
<organism evidence="7 8">
    <name type="scientific">Actinomadura barringtoniae</name>
    <dbReference type="NCBI Taxonomy" id="1427535"/>
    <lineage>
        <taxon>Bacteria</taxon>
        <taxon>Bacillati</taxon>
        <taxon>Actinomycetota</taxon>
        <taxon>Actinomycetes</taxon>
        <taxon>Streptosporangiales</taxon>
        <taxon>Thermomonosporaceae</taxon>
        <taxon>Actinomadura</taxon>
    </lineage>
</organism>
<dbReference type="GO" id="GO:0006310">
    <property type="term" value="P:DNA recombination"/>
    <property type="evidence" value="ECO:0007669"/>
    <property type="project" value="UniProtKB-KW"/>
</dbReference>